<evidence type="ECO:0000313" key="3">
    <source>
        <dbReference type="Proteomes" id="UP001156882"/>
    </source>
</evidence>
<organism evidence="2 3">
    <name type="scientific">Labrys miyagiensis</name>
    <dbReference type="NCBI Taxonomy" id="346912"/>
    <lineage>
        <taxon>Bacteria</taxon>
        <taxon>Pseudomonadati</taxon>
        <taxon>Pseudomonadota</taxon>
        <taxon>Alphaproteobacteria</taxon>
        <taxon>Hyphomicrobiales</taxon>
        <taxon>Xanthobacteraceae</taxon>
        <taxon>Labrys</taxon>
    </lineage>
</organism>
<reference evidence="3" key="1">
    <citation type="journal article" date="2019" name="Int. J. Syst. Evol. Microbiol.">
        <title>The Global Catalogue of Microorganisms (GCM) 10K type strain sequencing project: providing services to taxonomists for standard genome sequencing and annotation.</title>
        <authorList>
            <consortium name="The Broad Institute Genomics Platform"/>
            <consortium name="The Broad Institute Genome Sequencing Center for Infectious Disease"/>
            <person name="Wu L."/>
            <person name="Ma J."/>
        </authorList>
    </citation>
    <scope>NUCLEOTIDE SEQUENCE [LARGE SCALE GENOMIC DNA]</scope>
    <source>
        <strain evidence="3">NBRC 101365</strain>
    </source>
</reference>
<keyword evidence="3" id="KW-1185">Reference proteome</keyword>
<proteinExistence type="predicted"/>
<gene>
    <name evidence="2" type="ORF">GCM10007874_21770</name>
</gene>
<protein>
    <submittedName>
        <fullName evidence="2">Uncharacterized protein</fullName>
    </submittedName>
</protein>
<feature type="compositionally biased region" description="Basic and acidic residues" evidence="1">
    <location>
        <begin position="43"/>
        <end position="52"/>
    </location>
</feature>
<comment type="caution">
    <text evidence="2">The sequence shown here is derived from an EMBL/GenBank/DDBJ whole genome shotgun (WGS) entry which is preliminary data.</text>
</comment>
<dbReference type="Proteomes" id="UP001156882">
    <property type="component" value="Unassembled WGS sequence"/>
</dbReference>
<dbReference type="EMBL" id="BSPC01000021">
    <property type="protein sequence ID" value="GLS19160.1"/>
    <property type="molecule type" value="Genomic_DNA"/>
</dbReference>
<evidence type="ECO:0000256" key="1">
    <source>
        <dbReference type="SAM" id="MobiDB-lite"/>
    </source>
</evidence>
<feature type="region of interest" description="Disordered" evidence="1">
    <location>
        <begin position="32"/>
        <end position="52"/>
    </location>
</feature>
<name>A0ABQ6CG82_9HYPH</name>
<evidence type="ECO:0000313" key="2">
    <source>
        <dbReference type="EMBL" id="GLS19160.1"/>
    </source>
</evidence>
<accession>A0ABQ6CG82</accession>
<sequence>MVPPLVDLGLFSRRQGVTYAWGIDRGCIANGPPAGNGSSSFHADARVDHGET</sequence>